<accession>A0A9J5Y6N3</accession>
<proteinExistence type="predicted"/>
<name>A0A9J5Y6N3_SOLCO</name>
<evidence type="ECO:0000313" key="3">
    <source>
        <dbReference type="Proteomes" id="UP000824120"/>
    </source>
</evidence>
<gene>
    <name evidence="2" type="ORF">H5410_036132</name>
</gene>
<feature type="compositionally biased region" description="Gly residues" evidence="1">
    <location>
        <begin position="161"/>
        <end position="176"/>
    </location>
</feature>
<feature type="region of interest" description="Disordered" evidence="1">
    <location>
        <begin position="156"/>
        <end position="176"/>
    </location>
</feature>
<sequence length="176" mass="19614">MYVDEHKSFERFVRLAPLRFDGTTGEKAYDFLTECQDKTIGSLSIGWEQFTRCSIRGLFPTTFEINAGTTLTDLSRVPSQFLNMAIVSRDFIVRVSSTVIHPKAEIIQVRTHRVIMVREGVQSLLVTLIRVLVPMVVFIQRSFVTKQNIFPDSARGSVKGTKGGAWGARGGARSGS</sequence>
<dbReference type="EMBL" id="JACXVP010000007">
    <property type="protein sequence ID" value="KAG5594900.1"/>
    <property type="molecule type" value="Genomic_DNA"/>
</dbReference>
<dbReference type="AlphaFoldDB" id="A0A9J5Y6N3"/>
<organism evidence="2 3">
    <name type="scientific">Solanum commersonii</name>
    <name type="common">Commerson's wild potato</name>
    <name type="synonym">Commerson's nightshade</name>
    <dbReference type="NCBI Taxonomy" id="4109"/>
    <lineage>
        <taxon>Eukaryota</taxon>
        <taxon>Viridiplantae</taxon>
        <taxon>Streptophyta</taxon>
        <taxon>Embryophyta</taxon>
        <taxon>Tracheophyta</taxon>
        <taxon>Spermatophyta</taxon>
        <taxon>Magnoliopsida</taxon>
        <taxon>eudicotyledons</taxon>
        <taxon>Gunneridae</taxon>
        <taxon>Pentapetalae</taxon>
        <taxon>asterids</taxon>
        <taxon>lamiids</taxon>
        <taxon>Solanales</taxon>
        <taxon>Solanaceae</taxon>
        <taxon>Solanoideae</taxon>
        <taxon>Solaneae</taxon>
        <taxon>Solanum</taxon>
    </lineage>
</organism>
<dbReference type="OrthoDB" id="786614at2759"/>
<keyword evidence="3" id="KW-1185">Reference proteome</keyword>
<dbReference type="Proteomes" id="UP000824120">
    <property type="component" value="Chromosome 7"/>
</dbReference>
<comment type="caution">
    <text evidence="2">The sequence shown here is derived from an EMBL/GenBank/DDBJ whole genome shotgun (WGS) entry which is preliminary data.</text>
</comment>
<reference evidence="2 3" key="1">
    <citation type="submission" date="2020-09" db="EMBL/GenBank/DDBJ databases">
        <title>De no assembly of potato wild relative species, Solanum commersonii.</title>
        <authorList>
            <person name="Cho K."/>
        </authorList>
    </citation>
    <scope>NUCLEOTIDE SEQUENCE [LARGE SCALE GENOMIC DNA]</scope>
    <source>
        <strain evidence="2">LZ3.2</strain>
        <tissue evidence="2">Leaf</tissue>
    </source>
</reference>
<evidence type="ECO:0000313" key="2">
    <source>
        <dbReference type="EMBL" id="KAG5594900.1"/>
    </source>
</evidence>
<evidence type="ECO:0000256" key="1">
    <source>
        <dbReference type="SAM" id="MobiDB-lite"/>
    </source>
</evidence>
<protein>
    <submittedName>
        <fullName evidence="2">Uncharacterized protein</fullName>
    </submittedName>
</protein>